<accession>A0A2T9YM59</accession>
<dbReference type="PANTHER" id="PTHR33606">
    <property type="entry name" value="PROTEIN YCII"/>
    <property type="match status" value="1"/>
</dbReference>
<feature type="compositionally biased region" description="Polar residues" evidence="1">
    <location>
        <begin position="201"/>
        <end position="211"/>
    </location>
</feature>
<dbReference type="EMBL" id="MBFR01000129">
    <property type="protein sequence ID" value="PVU93435.1"/>
    <property type="molecule type" value="Genomic_DNA"/>
</dbReference>
<evidence type="ECO:0000313" key="2">
    <source>
        <dbReference type="EMBL" id="PVU93435.1"/>
    </source>
</evidence>
<gene>
    <name evidence="2" type="ORF">BB561_003288</name>
</gene>
<feature type="compositionally biased region" description="Low complexity" evidence="1">
    <location>
        <begin position="476"/>
        <end position="492"/>
    </location>
</feature>
<feature type="region of interest" description="Disordered" evidence="1">
    <location>
        <begin position="448"/>
        <end position="493"/>
    </location>
</feature>
<feature type="compositionally biased region" description="Basic and acidic residues" evidence="1">
    <location>
        <begin position="749"/>
        <end position="766"/>
    </location>
</feature>
<feature type="compositionally biased region" description="Polar residues" evidence="1">
    <location>
        <begin position="617"/>
        <end position="638"/>
    </location>
</feature>
<feature type="compositionally biased region" description="Polar residues" evidence="1">
    <location>
        <begin position="360"/>
        <end position="380"/>
    </location>
</feature>
<reference evidence="2 3" key="1">
    <citation type="journal article" date="2018" name="MBio">
        <title>Comparative Genomics Reveals the Core Gene Toolbox for the Fungus-Insect Symbiosis.</title>
        <authorList>
            <person name="Wang Y."/>
            <person name="Stata M."/>
            <person name="Wang W."/>
            <person name="Stajich J.E."/>
            <person name="White M.M."/>
            <person name="Moncalvo J.M."/>
        </authorList>
    </citation>
    <scope>NUCLEOTIDE SEQUENCE [LARGE SCALE GENOMIC DNA]</scope>
    <source>
        <strain evidence="2 3">SWE-8-4</strain>
    </source>
</reference>
<feature type="compositionally biased region" description="Polar residues" evidence="1">
    <location>
        <begin position="782"/>
        <end position="794"/>
    </location>
</feature>
<evidence type="ECO:0000256" key="1">
    <source>
        <dbReference type="SAM" id="MobiDB-lite"/>
    </source>
</evidence>
<feature type="region of interest" description="Disordered" evidence="1">
    <location>
        <begin position="119"/>
        <end position="161"/>
    </location>
</feature>
<feature type="compositionally biased region" description="Low complexity" evidence="1">
    <location>
        <begin position="448"/>
        <end position="466"/>
    </location>
</feature>
<feature type="region of interest" description="Disordered" evidence="1">
    <location>
        <begin position="195"/>
        <end position="223"/>
    </location>
</feature>
<proteinExistence type="predicted"/>
<dbReference type="AlphaFoldDB" id="A0A2T9YM59"/>
<dbReference type="PANTHER" id="PTHR33606:SF3">
    <property type="entry name" value="PROTEIN YCII"/>
    <property type="match status" value="1"/>
</dbReference>
<dbReference type="OrthoDB" id="5519740at2759"/>
<feature type="compositionally biased region" description="Polar residues" evidence="1">
    <location>
        <begin position="389"/>
        <end position="398"/>
    </location>
</feature>
<feature type="compositionally biased region" description="Polar residues" evidence="1">
    <location>
        <begin position="264"/>
        <end position="279"/>
    </location>
</feature>
<dbReference type="SUPFAM" id="SSF54909">
    <property type="entry name" value="Dimeric alpha+beta barrel"/>
    <property type="match status" value="1"/>
</dbReference>
<dbReference type="Proteomes" id="UP000245383">
    <property type="component" value="Unassembled WGS sequence"/>
</dbReference>
<dbReference type="InterPro" id="IPR011008">
    <property type="entry name" value="Dimeric_a/b-barrel"/>
</dbReference>
<organism evidence="2 3">
    <name type="scientific">Smittium simulii</name>
    <dbReference type="NCBI Taxonomy" id="133385"/>
    <lineage>
        <taxon>Eukaryota</taxon>
        <taxon>Fungi</taxon>
        <taxon>Fungi incertae sedis</taxon>
        <taxon>Zoopagomycota</taxon>
        <taxon>Kickxellomycotina</taxon>
        <taxon>Harpellomycetes</taxon>
        <taxon>Harpellales</taxon>
        <taxon>Legeriomycetaceae</taxon>
        <taxon>Smittium</taxon>
    </lineage>
</organism>
<feature type="compositionally biased region" description="Low complexity" evidence="1">
    <location>
        <begin position="119"/>
        <end position="128"/>
    </location>
</feature>
<feature type="region of interest" description="Disordered" evidence="1">
    <location>
        <begin position="245"/>
        <end position="279"/>
    </location>
</feature>
<comment type="caution">
    <text evidence="2">The sequence shown here is derived from an EMBL/GenBank/DDBJ whole genome shotgun (WGS) entry which is preliminary data.</text>
</comment>
<dbReference type="InterPro" id="IPR051807">
    <property type="entry name" value="Sec-metab_biosynth-assoc"/>
</dbReference>
<protein>
    <recommendedName>
        <fullName evidence="4">YCII-related domain-containing protein</fullName>
    </recommendedName>
</protein>
<dbReference type="Gene3D" id="3.30.70.1060">
    <property type="entry name" value="Dimeric alpha+beta barrel"/>
    <property type="match status" value="1"/>
</dbReference>
<sequence length="1239" mass="138118">MKEYLVLIKDFTDPEAVSRRLSVREKHLANNLISKQQGNILVLGGALSDKDSKMVASSVVCRANTELEVREFLKNDVYVEAKMLPSEPTIKTAVLPASENHSSQHVLFSLKKVLAQNSHNNNSFSSSNTKPAKPNLIQSFPKSPNTKNKFPLKNNSSCKDPSVLNQATESFVFNQPHFSAPINNSQNLATEHLKLQPPRPSNFTSDSSNSKKPLPAHQDSTERNFSTSLSKLGFSNSKPLQFSSPNYYSKTTSNENQKNHKHSLYSQSSAKKSLNPESDNNFKSFDNQYCYPIDLFFKLRNSTLVKKPGDLNLIDLTKRNIRSKPEDSLDIACNPSNNQNFDHDLVSKLEKNSKSLSHAKNNKYQEIEDVNNSNQKNVTSRGKLPEWMNDSTSPSQESDIYLKTKQLDKWKKENSANFSKNKLLYYSETLDTKDIDNEINQIINQGKSSLNHSKSHSSANKNSSNLVKNTKVNTKSTANPSISSSNANAPTTIKNETNLDNINQQSNQNVSHNPSAPNVTLESRFLRLFEAQNVPITHNTEIPDNNVAFDSTINQSNIKSDIPGIDNPNVFSNLKQESKTVDSNKSPPSAEKPAQMINRLVGLLNSVKTNDDKNAINVPNNAHNISNSSVSTKDNTLKSSNSLSSQQIINESMRGIIPTSVFRSAMQNKSRNVKDAKNISLNQKNSSTPRAINKSRDGVTEKAFDNAANLNNTQDVKILPILESKSNVNFSIETNSDLITQKTYQPSNHTKDPKTTESTIRTDLEINPKYQSNSHDSKALKNKTQSSNKINKNAKQIEKNELKKKKHTSLNTNIEKNGFTVLGETINQSNTVTLQPKNNENKLSSQVSIDSSIITTLNSKETKSHNDGSGGSFNRIMSLGIEVLQPSNLNFQQQGGNILKDKPEHIDHESSNIKGQHDASKSLAVAQDCVQPVDMGATNNYQQPLTPIKPISNVDEIQHHLNENTFYPIPTMMQLGTIPGQNFPPASPFLDPMMRQHPMMIPAEQFPYSQHNIGFDRFNQNAFPLTPEQISAYLSMNQAQPVSQQIPAFMHHDMLQNLQNHQYLKVPGECQHPVNLNGINIQPMSISENSTIKEDLAKNNGVEFIQNTSDSAINQNFMYEPQGVPNMIPQAIPPMPQLMGVGINSALMFGMPNEQMLQGIGYKIPPYNLRAEHEHNMVSENLGYDMQMVGNPQDNSHMISNDSYIRGMMPMVMMVQPQAQIVADPTPATTTEKKQGKFE</sequence>
<feature type="region of interest" description="Disordered" evidence="1">
    <location>
        <begin position="742"/>
        <end position="810"/>
    </location>
</feature>
<keyword evidence="3" id="KW-1185">Reference proteome</keyword>
<feature type="region of interest" description="Disordered" evidence="1">
    <location>
        <begin position="612"/>
        <end position="645"/>
    </location>
</feature>
<evidence type="ECO:0000313" key="3">
    <source>
        <dbReference type="Proteomes" id="UP000245383"/>
    </source>
</evidence>
<evidence type="ECO:0008006" key="4">
    <source>
        <dbReference type="Google" id="ProtNLM"/>
    </source>
</evidence>
<feature type="region of interest" description="Disordered" evidence="1">
    <location>
        <begin position="360"/>
        <end position="399"/>
    </location>
</feature>
<feature type="compositionally biased region" description="Polar residues" evidence="1">
    <location>
        <begin position="245"/>
        <end position="256"/>
    </location>
</feature>
<name>A0A2T9YM59_9FUNG</name>
<feature type="compositionally biased region" description="Polar residues" evidence="1">
    <location>
        <begin position="136"/>
        <end position="161"/>
    </location>
</feature>